<proteinExistence type="predicted"/>
<evidence type="ECO:0000313" key="3">
    <source>
        <dbReference type="Proteomes" id="UP000005778"/>
    </source>
</evidence>
<dbReference type="RefSeq" id="WP_004072918.1">
    <property type="nucleotide sequence ID" value="NZ_CM001488.1"/>
</dbReference>
<feature type="domain" description="TIR" evidence="1">
    <location>
        <begin position="10"/>
        <end position="99"/>
    </location>
</feature>
<dbReference type="Proteomes" id="UP000005778">
    <property type="component" value="Chromosome"/>
</dbReference>
<accession>I5B2G6</accession>
<organism evidence="2 3">
    <name type="scientific">Desulfobacter postgatei 2ac9</name>
    <dbReference type="NCBI Taxonomy" id="879212"/>
    <lineage>
        <taxon>Bacteria</taxon>
        <taxon>Pseudomonadati</taxon>
        <taxon>Thermodesulfobacteriota</taxon>
        <taxon>Desulfobacteria</taxon>
        <taxon>Desulfobacterales</taxon>
        <taxon>Desulfobacteraceae</taxon>
        <taxon>Desulfobacter</taxon>
    </lineage>
</organism>
<evidence type="ECO:0000259" key="1">
    <source>
        <dbReference type="Pfam" id="PF13676"/>
    </source>
</evidence>
<dbReference type="STRING" id="879212.DespoDRAFT_01762"/>
<dbReference type="AlphaFoldDB" id="I5B2G6"/>
<dbReference type="GO" id="GO:0007165">
    <property type="term" value="P:signal transduction"/>
    <property type="evidence" value="ECO:0007669"/>
    <property type="project" value="InterPro"/>
</dbReference>
<dbReference type="EMBL" id="CM001488">
    <property type="protein sequence ID" value="EIM63679.1"/>
    <property type="molecule type" value="Genomic_DNA"/>
</dbReference>
<name>I5B2G6_9BACT</name>
<reference evidence="2 3" key="1">
    <citation type="submission" date="2011-09" db="EMBL/GenBank/DDBJ databases">
        <authorList>
            <consortium name="US DOE Joint Genome Institute (JGI-PGF)"/>
            <person name="Lucas S."/>
            <person name="Han J."/>
            <person name="Lapidus A."/>
            <person name="Cheng J.-F."/>
            <person name="Goodwin L."/>
            <person name="Pitluck S."/>
            <person name="Peters L."/>
            <person name="Land M.L."/>
            <person name="Hauser L."/>
            <person name="Orellana R."/>
            <person name="Lovley D."/>
            <person name="Woyke T.J."/>
        </authorList>
    </citation>
    <scope>NUCLEOTIDE SEQUENCE [LARGE SCALE GENOMIC DNA]</scope>
    <source>
        <strain evidence="2 3">2ac9</strain>
    </source>
</reference>
<keyword evidence="3" id="KW-1185">Reference proteome</keyword>
<sequence length="484" mass="55184">MSGNETKRKIYVSYCRKDGHAKRLIDALIKTAPGTGCSICYDETSLQLGESITKFMAKVSEADRIVFLLSQNYFQSRSCMNELLLAYEKQASELQPAVMMLDNFLPDVEQEQSSQNNREKKDAVDLTTCCENPGVVPVILAWLFGKYKPEFKYRDRLVLVQDDKKNYDQAADEIIQWLNKETEPVRYNHRAAVGRRIAIRDALNSLLEKSDFYPLKKILIGTGQFSNGEKDPIHSLASMKNGATLLASLESVTKFLDRIISGDFSFKERFKESIEELTGLFLIAAMDDGKLHQLIHELNGCGDGARNVFSREYMDFYQILVSALFNKSAVYAIEDNRVVGEGEIKLIETGMDESAFEKFLKNEAGYMTIFAPLTDKVLEISRRGKFNNPLVGDDEKKRQRINKIMAELGKFYITVEKDKMNRDFGGENVFNKIGKQFPALVQILTDEQKPENILELFIPGFEESETEIQDEIITIYSRLNEIQN</sequence>
<dbReference type="InterPro" id="IPR035897">
    <property type="entry name" value="Toll_tir_struct_dom_sf"/>
</dbReference>
<evidence type="ECO:0000313" key="2">
    <source>
        <dbReference type="EMBL" id="EIM63679.1"/>
    </source>
</evidence>
<gene>
    <name evidence="2" type="ORF">DespoDRAFT_01762</name>
</gene>
<dbReference type="Pfam" id="PF13676">
    <property type="entry name" value="TIR_2"/>
    <property type="match status" value="1"/>
</dbReference>
<dbReference type="InterPro" id="IPR000157">
    <property type="entry name" value="TIR_dom"/>
</dbReference>
<dbReference type="HOGENOM" id="CLU_563529_0_0_7"/>
<dbReference type="SUPFAM" id="SSF52200">
    <property type="entry name" value="Toll/Interleukin receptor TIR domain"/>
    <property type="match status" value="1"/>
</dbReference>
<reference evidence="2 3" key="2">
    <citation type="submission" date="2012-02" db="EMBL/GenBank/DDBJ databases">
        <title>Improved High-Quality Draft sequence of Desulfobacter postgatei 2ac9.</title>
        <authorList>
            <consortium name="US DOE Joint Genome Institute"/>
            <person name="Lucas S."/>
            <person name="Han J."/>
            <person name="Lapidus A."/>
            <person name="Cheng J.-F."/>
            <person name="Goodwin L."/>
            <person name="Pitluck S."/>
            <person name="Peters L."/>
            <person name="Ovchinnikova G."/>
            <person name="Held B."/>
            <person name="Detter J.C."/>
            <person name="Han C."/>
            <person name="Tapia R."/>
            <person name="Land M."/>
            <person name="Hauser L."/>
            <person name="Kyrpides N."/>
            <person name="Ivanova N."/>
            <person name="Pagani I."/>
            <person name="Orellana R."/>
            <person name="Lovley D."/>
            <person name="Woyke T."/>
        </authorList>
    </citation>
    <scope>NUCLEOTIDE SEQUENCE [LARGE SCALE GENOMIC DNA]</scope>
    <source>
        <strain evidence="2 3">2ac9</strain>
    </source>
</reference>
<protein>
    <submittedName>
        <fullName evidence="2">TIR domain-containing protein</fullName>
    </submittedName>
</protein>
<dbReference type="Gene3D" id="3.40.50.10140">
    <property type="entry name" value="Toll/interleukin-1 receptor homology (TIR) domain"/>
    <property type="match status" value="1"/>
</dbReference>